<dbReference type="Proteomes" id="UP000233597">
    <property type="component" value="Unassembled WGS sequence"/>
</dbReference>
<dbReference type="GO" id="GO:0016706">
    <property type="term" value="F:2-oxoglutarate-dependent dioxygenase activity"/>
    <property type="evidence" value="ECO:0007669"/>
    <property type="project" value="InterPro"/>
</dbReference>
<dbReference type="EMBL" id="NWTK01000001">
    <property type="protein sequence ID" value="PKR56131.1"/>
    <property type="molecule type" value="Genomic_DNA"/>
</dbReference>
<dbReference type="InterPro" id="IPR008775">
    <property type="entry name" value="Phytyl_CoA_dOase-like"/>
</dbReference>
<dbReference type="PANTHER" id="PTHR20883">
    <property type="entry name" value="PHYTANOYL-COA DIOXYGENASE DOMAIN CONTAINING 1"/>
    <property type="match status" value="1"/>
</dbReference>
<dbReference type="GO" id="GO:0005506">
    <property type="term" value="F:iron ion binding"/>
    <property type="evidence" value="ECO:0007669"/>
    <property type="project" value="UniProtKB-ARBA"/>
</dbReference>
<evidence type="ECO:0000256" key="4">
    <source>
        <dbReference type="ARBA" id="ARBA00011738"/>
    </source>
</evidence>
<dbReference type="NCBIfam" id="TIGR02408">
    <property type="entry name" value="ectoine_ThpD"/>
    <property type="match status" value="1"/>
</dbReference>
<dbReference type="PANTHER" id="PTHR20883:SF48">
    <property type="entry name" value="ECTOINE DIOXYGENASE"/>
    <property type="match status" value="1"/>
</dbReference>
<evidence type="ECO:0000256" key="2">
    <source>
        <dbReference type="ARBA" id="ARBA00004063"/>
    </source>
</evidence>
<evidence type="ECO:0000256" key="7">
    <source>
        <dbReference type="ARBA" id="ARBA00023002"/>
    </source>
</evidence>
<evidence type="ECO:0000313" key="12">
    <source>
        <dbReference type="Proteomes" id="UP000233597"/>
    </source>
</evidence>
<organism evidence="11 12">
    <name type="scientific">Thalassospira marina</name>
    <dbReference type="NCBI Taxonomy" id="2048283"/>
    <lineage>
        <taxon>Bacteria</taxon>
        <taxon>Pseudomonadati</taxon>
        <taxon>Pseudomonadota</taxon>
        <taxon>Alphaproteobacteria</taxon>
        <taxon>Rhodospirillales</taxon>
        <taxon>Thalassospiraceae</taxon>
        <taxon>Thalassospira</taxon>
    </lineage>
</organism>
<dbReference type="Gene3D" id="2.60.120.620">
    <property type="entry name" value="q2cbj1_9rhob like domain"/>
    <property type="match status" value="1"/>
</dbReference>
<protein>
    <recommendedName>
        <fullName evidence="10">Ectoine hydroxylase</fullName>
        <ecNumber evidence="10">1.14.11.55</ecNumber>
    </recommendedName>
</protein>
<comment type="similarity">
    <text evidence="3">Belongs to the PhyH family. EctD subfamily.</text>
</comment>
<keyword evidence="5" id="KW-0479">Metal-binding</keyword>
<dbReference type="InterPro" id="IPR012774">
    <property type="entry name" value="EctD"/>
</dbReference>
<keyword evidence="8" id="KW-0408">Iron</keyword>
<gene>
    <name evidence="11" type="primary">thpD</name>
    <name evidence="11" type="ORF">COO20_02715</name>
</gene>
<evidence type="ECO:0000256" key="10">
    <source>
        <dbReference type="NCBIfam" id="TIGR02408"/>
    </source>
</evidence>
<dbReference type="Pfam" id="PF05721">
    <property type="entry name" value="PhyH"/>
    <property type="match status" value="1"/>
</dbReference>
<dbReference type="OrthoDB" id="9791262at2"/>
<comment type="cofactor">
    <cofactor evidence="1">
        <name>Fe(2+)</name>
        <dbReference type="ChEBI" id="CHEBI:29033"/>
    </cofactor>
</comment>
<comment type="caution">
    <text evidence="11">The sequence shown here is derived from an EMBL/GenBank/DDBJ whole genome shotgun (WGS) entry which is preliminary data.</text>
</comment>
<comment type="subunit">
    <text evidence="4">Homodimer.</text>
</comment>
<evidence type="ECO:0000256" key="6">
    <source>
        <dbReference type="ARBA" id="ARBA00022964"/>
    </source>
</evidence>
<proteinExistence type="inferred from homology"/>
<reference evidence="11 12" key="1">
    <citation type="submission" date="2017-09" db="EMBL/GenBank/DDBJ databases">
        <title>Biodiversity and function of Thalassospira species in the particle-attached aromatic-hydrocarbon-degrading consortia from the surface seawater of the South China Sea.</title>
        <authorList>
            <person name="Dong C."/>
            <person name="Liu R."/>
            <person name="Shao Z."/>
        </authorList>
    </citation>
    <scope>NUCLEOTIDE SEQUENCE [LARGE SCALE GENOMIC DNA]</scope>
    <source>
        <strain evidence="11 12">CSC1P2</strain>
    </source>
</reference>
<comment type="catalytic activity">
    <reaction evidence="9">
        <text>L-ectoine + 2-oxoglutarate + O2 = 5-hydroxyectoine + succinate + CO2</text>
        <dbReference type="Rhea" id="RHEA:45740"/>
        <dbReference type="ChEBI" id="CHEBI:15379"/>
        <dbReference type="ChEBI" id="CHEBI:16526"/>
        <dbReference type="ChEBI" id="CHEBI:16810"/>
        <dbReference type="ChEBI" id="CHEBI:30031"/>
        <dbReference type="ChEBI" id="CHEBI:58515"/>
        <dbReference type="ChEBI" id="CHEBI:85413"/>
        <dbReference type="EC" id="1.14.11.55"/>
    </reaction>
</comment>
<evidence type="ECO:0000256" key="5">
    <source>
        <dbReference type="ARBA" id="ARBA00022723"/>
    </source>
</evidence>
<evidence type="ECO:0000256" key="1">
    <source>
        <dbReference type="ARBA" id="ARBA00001954"/>
    </source>
</evidence>
<name>A0A2N3KZY8_9PROT</name>
<evidence type="ECO:0000256" key="8">
    <source>
        <dbReference type="ARBA" id="ARBA00023004"/>
    </source>
</evidence>
<evidence type="ECO:0000256" key="9">
    <source>
        <dbReference type="ARBA" id="ARBA00049228"/>
    </source>
</evidence>
<accession>A0A2N3KZY8</accession>
<dbReference type="EC" id="1.14.11.55" evidence="10"/>
<sequence length="315" mass="35565">MPNDISGDFPTDIYRSRKDSIPHIIDRADPVIWSDSGNSRVLSHEQQDFYERNGYLFIENVFSADEIATLRREAEALRKAGETEEDVIREASSNAVRSVFRIHEKNRTYLNLMADDRLSAIAEHLLADDVYIHQSRVNFKPAFKGKEFYWHSDFETWHTEDGMPRMRALSMSITLSENTAYNGPLMLVPGSHKKFISCVGETPDDNYKNSLKAQEYGTPDQESLTAMIRKHGLAAPTGPAGSVLIFDCNTLHGSGNNITPFPRSNAFFVYNSMKNRLVAPFAAKSPRPDFLATRDNIRPIRSRPNIAAARLHAAE</sequence>
<dbReference type="SUPFAM" id="SSF51197">
    <property type="entry name" value="Clavaminate synthase-like"/>
    <property type="match status" value="1"/>
</dbReference>
<comment type="function">
    <text evidence="2">Involved in the biosynthesis of 5-hydroxyectoine, called compatible solute, which helps organisms to survive extreme osmotic stress by acting as a highly soluble organic osmolyte. Catalyzes the 2-oxoglutarate-dependent selective hydroxylation of L-ectoine to yield (4S,5S)-5-hydroxyectoine.</text>
</comment>
<keyword evidence="6" id="KW-0223">Dioxygenase</keyword>
<evidence type="ECO:0000313" key="11">
    <source>
        <dbReference type="EMBL" id="PKR56131.1"/>
    </source>
</evidence>
<evidence type="ECO:0000256" key="3">
    <source>
        <dbReference type="ARBA" id="ARBA00007851"/>
    </source>
</evidence>
<dbReference type="AlphaFoldDB" id="A0A2N3KZY8"/>
<keyword evidence="7" id="KW-0560">Oxidoreductase</keyword>
<dbReference type="RefSeq" id="WP_101264118.1">
    <property type="nucleotide sequence ID" value="NZ_NWTK01000001.1"/>
</dbReference>